<dbReference type="Proteomes" id="UP000636709">
    <property type="component" value="Unassembled WGS sequence"/>
</dbReference>
<evidence type="ECO:0000256" key="9">
    <source>
        <dbReference type="SAM" id="Phobius"/>
    </source>
</evidence>
<dbReference type="Pfam" id="PF13813">
    <property type="entry name" value="MBOAT_2"/>
    <property type="match status" value="1"/>
</dbReference>
<evidence type="ECO:0000256" key="3">
    <source>
        <dbReference type="ARBA" id="ARBA00022679"/>
    </source>
</evidence>
<feature type="transmembrane region" description="Helical" evidence="9">
    <location>
        <begin position="856"/>
        <end position="873"/>
    </location>
</feature>
<feature type="domain" description="Wax synthase" evidence="11">
    <location>
        <begin position="917"/>
        <end position="996"/>
    </location>
</feature>
<dbReference type="GO" id="GO:0008374">
    <property type="term" value="F:O-acyltransferase activity"/>
    <property type="evidence" value="ECO:0007669"/>
    <property type="project" value="InterPro"/>
</dbReference>
<keyword evidence="13" id="KW-1185">Reference proteome</keyword>
<dbReference type="InterPro" id="IPR032805">
    <property type="entry name" value="Wax_synthase_dom"/>
</dbReference>
<evidence type="ECO:0000256" key="6">
    <source>
        <dbReference type="ARBA" id="ARBA00023136"/>
    </source>
</evidence>
<feature type="compositionally biased region" description="Low complexity" evidence="8">
    <location>
        <begin position="210"/>
        <end position="222"/>
    </location>
</feature>
<keyword evidence="6 9" id="KW-0472">Membrane</keyword>
<dbReference type="InterPro" id="IPR044851">
    <property type="entry name" value="Wax_synthase"/>
</dbReference>
<dbReference type="Pfam" id="PF03478">
    <property type="entry name" value="Beta-prop_KIB1-4"/>
    <property type="match status" value="1"/>
</dbReference>
<feature type="domain" description="KIB1-4 beta-propeller" evidence="10">
    <location>
        <begin position="410"/>
        <end position="605"/>
    </location>
</feature>
<evidence type="ECO:0000256" key="5">
    <source>
        <dbReference type="ARBA" id="ARBA00022989"/>
    </source>
</evidence>
<feature type="transmembrane region" description="Helical" evidence="9">
    <location>
        <begin position="960"/>
        <end position="982"/>
    </location>
</feature>
<evidence type="ECO:0000256" key="4">
    <source>
        <dbReference type="ARBA" id="ARBA00022692"/>
    </source>
</evidence>
<evidence type="ECO:0000313" key="12">
    <source>
        <dbReference type="EMBL" id="KAF8714996.1"/>
    </source>
</evidence>
<dbReference type="InterPro" id="IPR005174">
    <property type="entry name" value="KIB1-4_b-propeller"/>
</dbReference>
<dbReference type="PANTHER" id="PTHR31595">
    <property type="entry name" value="LONG-CHAIN-ALCOHOL O-FATTY-ACYLTRANSFERASE 3-RELATED"/>
    <property type="match status" value="1"/>
</dbReference>
<evidence type="ECO:0000256" key="1">
    <source>
        <dbReference type="ARBA" id="ARBA00004141"/>
    </source>
</evidence>
<evidence type="ECO:0000313" key="13">
    <source>
        <dbReference type="Proteomes" id="UP000636709"/>
    </source>
</evidence>
<keyword evidence="5 9" id="KW-1133">Transmembrane helix</keyword>
<feature type="region of interest" description="Disordered" evidence="8">
    <location>
        <begin position="197"/>
        <end position="225"/>
    </location>
</feature>
<dbReference type="OrthoDB" id="1077582at2759"/>
<proteinExistence type="inferred from homology"/>
<comment type="caution">
    <text evidence="12">The sequence shown here is derived from an EMBL/GenBank/DDBJ whole genome shotgun (WGS) entry which is preliminary data.</text>
</comment>
<feature type="region of interest" description="Disordered" evidence="8">
    <location>
        <begin position="85"/>
        <end position="136"/>
    </location>
</feature>
<comment type="subcellular location">
    <subcellularLocation>
        <location evidence="1">Membrane</location>
        <topology evidence="1">Multi-pass membrane protein</topology>
    </subcellularLocation>
</comment>
<evidence type="ECO:0000256" key="8">
    <source>
        <dbReference type="SAM" id="MobiDB-lite"/>
    </source>
</evidence>
<reference evidence="12" key="1">
    <citation type="submission" date="2020-07" db="EMBL/GenBank/DDBJ databases">
        <title>Genome sequence and genetic diversity analysis of an under-domesticated orphan crop, white fonio (Digitaria exilis).</title>
        <authorList>
            <person name="Bennetzen J.L."/>
            <person name="Chen S."/>
            <person name="Ma X."/>
            <person name="Wang X."/>
            <person name="Yssel A.E.J."/>
            <person name="Chaluvadi S.R."/>
            <person name="Johnson M."/>
            <person name="Gangashetty P."/>
            <person name="Hamidou F."/>
            <person name="Sanogo M.D."/>
            <person name="Zwaenepoel A."/>
            <person name="Wallace J."/>
            <person name="Van De Peer Y."/>
            <person name="Van Deynze A."/>
        </authorList>
    </citation>
    <scope>NUCLEOTIDE SEQUENCE</scope>
    <source>
        <tissue evidence="12">Leaves</tissue>
    </source>
</reference>
<keyword evidence="4 9" id="KW-0812">Transmembrane</keyword>
<accession>A0A835C7K5</accession>
<gene>
    <name evidence="12" type="ORF">HU200_027540</name>
</gene>
<feature type="transmembrane region" description="Helical" evidence="9">
    <location>
        <begin position="1023"/>
        <end position="1041"/>
    </location>
</feature>
<evidence type="ECO:0000259" key="10">
    <source>
        <dbReference type="Pfam" id="PF03478"/>
    </source>
</evidence>
<feature type="region of interest" description="Disordered" evidence="8">
    <location>
        <begin position="1"/>
        <end position="55"/>
    </location>
</feature>
<organism evidence="12 13">
    <name type="scientific">Digitaria exilis</name>
    <dbReference type="NCBI Taxonomy" id="1010633"/>
    <lineage>
        <taxon>Eukaryota</taxon>
        <taxon>Viridiplantae</taxon>
        <taxon>Streptophyta</taxon>
        <taxon>Embryophyta</taxon>
        <taxon>Tracheophyta</taxon>
        <taxon>Spermatophyta</taxon>
        <taxon>Magnoliopsida</taxon>
        <taxon>Liliopsida</taxon>
        <taxon>Poales</taxon>
        <taxon>Poaceae</taxon>
        <taxon>PACMAD clade</taxon>
        <taxon>Panicoideae</taxon>
        <taxon>Panicodae</taxon>
        <taxon>Paniceae</taxon>
        <taxon>Anthephorinae</taxon>
        <taxon>Digitaria</taxon>
    </lineage>
</organism>
<evidence type="ECO:0000259" key="11">
    <source>
        <dbReference type="Pfam" id="PF13813"/>
    </source>
</evidence>
<feature type="compositionally biased region" description="Low complexity" evidence="8">
    <location>
        <begin position="38"/>
        <end position="48"/>
    </location>
</feature>
<evidence type="ECO:0008006" key="14">
    <source>
        <dbReference type="Google" id="ProtNLM"/>
    </source>
</evidence>
<dbReference type="AlphaFoldDB" id="A0A835C7K5"/>
<feature type="transmembrane region" description="Helical" evidence="9">
    <location>
        <begin position="795"/>
        <end position="812"/>
    </location>
</feature>
<keyword evidence="7" id="KW-0012">Acyltransferase</keyword>
<dbReference type="PANTHER" id="PTHR31595:SF54">
    <property type="entry name" value="OS07G0540000 PROTEIN"/>
    <property type="match status" value="1"/>
</dbReference>
<evidence type="ECO:0000256" key="7">
    <source>
        <dbReference type="ARBA" id="ARBA00023315"/>
    </source>
</evidence>
<name>A0A835C7K5_9POAL</name>
<dbReference type="GO" id="GO:0016020">
    <property type="term" value="C:membrane"/>
    <property type="evidence" value="ECO:0007669"/>
    <property type="project" value="UniProtKB-SubCell"/>
</dbReference>
<comment type="similarity">
    <text evidence="2">Belongs to the wax synthase family.</text>
</comment>
<sequence length="1078" mass="118096">MDLAPSWKFAGVTSRDPHRGSINEERNSSLPGRPPGTSLQSSSCTNSSRPTTGQASQLSVLNCTGATLAGRCQPMSSIDLAIASVRDHQQSSRSSRHGPVTHPPSSAPFHIRTQPRRRSTDWIGQEDHPTPPPPPPLVVGVSSIRIYLDGGGDFWLNALYMSGLRRHRNQQPKRGKGRRSILSFLSREPEIAHMQGLFAAKSDPRQTKTPGPARSSPSSSPPNRQVWIHDVARSRDVVEASPRCFINPERMLRWEFSLGGLTARRASAPFVARASPQCFSRSAAMLHATRPNVARPDRTGKRKAAAFDSIIPAAAAGGGKRRMEAAAPEERDWTSLHPDITRLIAERLLDEDVTEYIVFRAVCTHWRSSTPSPWDPTLADRRFHPRGWVALCEGTGVRPVDGEAITFFHTSSARLSGCTYGLVILLDTGTVVVRVLHPFTRVMVRLPDLARFFHLVLSKQASFKMDSFVWLNATVCVASRSSIAVVIWFPNMPVPSSKDWDIIHTFIQFTNTLPFNGRLYGVTRAGRQLVQELGFPQSCRYYLVESMGAMLVAVLHKISNEKFNAFTLFMVDLSCDQALFLGDDRCLSVSAVNQPSISNNCIYFAMPKVRNPVMVHSLTDPGLFESLSMPCLDDKPTVPYALADHLLTYCHHHNRPRDADPCTRSLPVGGRAPAQAHWAETDPLRACGPYGQTSVDQLPSCSPAPASHCGGWRRAGVLGWDQRTSARQTNKQAAMASEVASLAVVSASTAGALSYARFATARLSPGIPRLAALLPVLLLLPVLPFAFASIHLRTISAFFLVWLCGFKLLLLAAGHPPLHPALPLVRFVACAALPIKVRDENQHHHQPSRRSLSSGFLLPYAAKAALFAALVSVRCYRARMPTYAVPVFDGAHVYLMLELFLATAAALARALLGAELEPQFDRPYLASSLGDFWGRRWNLMVPGVLRPCVYRPVRARSGSAAAGVLAAFLVSGIMHEVMFYYITLEPGTGEVTAFFALHGACAVAERWWCAARRGGMWRPPRPVATALTLAFVTGTRSWLFFAPVIRSGLDKAIVAECEGMLAFLERAGRSLAAATHLV</sequence>
<protein>
    <recommendedName>
        <fullName evidence="14">Wax synthase domain-containing protein</fullName>
    </recommendedName>
</protein>
<keyword evidence="3" id="KW-0808">Transferase</keyword>
<dbReference type="GO" id="GO:0006629">
    <property type="term" value="P:lipid metabolic process"/>
    <property type="evidence" value="ECO:0007669"/>
    <property type="project" value="InterPro"/>
</dbReference>
<feature type="transmembrane region" description="Helical" evidence="9">
    <location>
        <begin position="770"/>
        <end position="788"/>
    </location>
</feature>
<evidence type="ECO:0000256" key="2">
    <source>
        <dbReference type="ARBA" id="ARBA00007282"/>
    </source>
</evidence>
<dbReference type="EMBL" id="JACEFO010001734">
    <property type="protein sequence ID" value="KAF8714996.1"/>
    <property type="molecule type" value="Genomic_DNA"/>
</dbReference>
<feature type="compositionally biased region" description="Basic and acidic residues" evidence="8">
    <location>
        <begin position="15"/>
        <end position="27"/>
    </location>
</feature>